<dbReference type="Pfam" id="PF08541">
    <property type="entry name" value="ACP_syn_III_C"/>
    <property type="match status" value="1"/>
</dbReference>
<evidence type="ECO:0000256" key="2">
    <source>
        <dbReference type="ARBA" id="ARBA00023315"/>
    </source>
</evidence>
<evidence type="ECO:0000313" key="6">
    <source>
        <dbReference type="Proteomes" id="UP000094023"/>
    </source>
</evidence>
<proteinExistence type="predicted"/>
<dbReference type="Proteomes" id="UP000094023">
    <property type="component" value="Unassembled WGS sequence"/>
</dbReference>
<dbReference type="AlphaFoldDB" id="A0A198FH91"/>
<dbReference type="InterPro" id="IPR013751">
    <property type="entry name" value="ACP_syn_III_N"/>
</dbReference>
<dbReference type="EC" id="2.3.1.-" evidence="5"/>
<keyword evidence="2 5" id="KW-0012">Acyltransferase</keyword>
<gene>
    <name evidence="5" type="ORF">M983_2653</name>
</gene>
<evidence type="ECO:0000259" key="4">
    <source>
        <dbReference type="Pfam" id="PF08545"/>
    </source>
</evidence>
<keyword evidence="1 5" id="KW-0808">Transferase</keyword>
<dbReference type="InterPro" id="IPR013747">
    <property type="entry name" value="ACP_syn_III_C"/>
</dbReference>
<name>A0A198FH91_9GAMM</name>
<organism evidence="5 6">
    <name type="scientific">Proteus myxofaciens ATCC 19692</name>
    <dbReference type="NCBI Taxonomy" id="1354337"/>
    <lineage>
        <taxon>Bacteria</taxon>
        <taxon>Pseudomonadati</taxon>
        <taxon>Pseudomonadota</taxon>
        <taxon>Gammaproteobacteria</taxon>
        <taxon>Enterobacterales</taxon>
        <taxon>Morganellaceae</taxon>
        <taxon>Proteus</taxon>
    </lineage>
</organism>
<dbReference type="Pfam" id="PF08545">
    <property type="entry name" value="ACP_syn_III"/>
    <property type="match status" value="1"/>
</dbReference>
<dbReference type="PATRIC" id="fig|1354337.4.peg.2718"/>
<keyword evidence="6" id="KW-1185">Reference proteome</keyword>
<sequence length="339" mass="37974">MYISSIETYLPGCNIDNEKLSKLVNFKPQLIEKLFGNYGRHFSTNIETGNITSNAADLVSLLIEKLVKYKDNGFKDIEFIILSTATPDHLLPTSLNEACYKLGLKNIETYQITGGCSGALQALNLANYIIKSKSHQKGLVIGVECSNKFLNIFNEKVEKLSPKELVNYFLFGDAVGGCIVQSKHTAGAVEIKDIYYEYLGLDEVAAQSIDWHGSRNDADTDSDSMIQEEYKLIEKLVPNLTSELYHKIIERNNKEPRWIMPPQLSGKMVKEICNKMNIPDEKILSLVDIIGNCANAAIYFQLKEFYDLAEKGDTGVAISIESSRWLSSGLYVKKGDNNE</sequence>
<dbReference type="SUPFAM" id="SSF53901">
    <property type="entry name" value="Thiolase-like"/>
    <property type="match status" value="2"/>
</dbReference>
<dbReference type="GO" id="GO:0004315">
    <property type="term" value="F:3-oxoacyl-[acyl-carrier-protein] synthase activity"/>
    <property type="evidence" value="ECO:0007669"/>
    <property type="project" value="UniProtKB-EC"/>
</dbReference>
<dbReference type="RefSeq" id="WP_066751866.1">
    <property type="nucleotide sequence ID" value="NZ_LXEN01000131.1"/>
</dbReference>
<evidence type="ECO:0000313" key="5">
    <source>
        <dbReference type="EMBL" id="OAT24253.1"/>
    </source>
</evidence>
<reference evidence="5 6" key="1">
    <citation type="submission" date="2016-04" db="EMBL/GenBank/DDBJ databases">
        <title>ATOL: Assembling a taxonomically balanced genome-scale reconstruction of the evolutionary history of the Enterobacteriaceae.</title>
        <authorList>
            <person name="Plunkett G.III."/>
            <person name="Neeno-Eckwall E.C."/>
            <person name="Glasner J.D."/>
            <person name="Perna N.T."/>
        </authorList>
    </citation>
    <scope>NUCLEOTIDE SEQUENCE [LARGE SCALE GENOMIC DNA]</scope>
    <source>
        <strain evidence="5 6">ATCC 19692</strain>
    </source>
</reference>
<dbReference type="PANTHER" id="PTHR34069:SF2">
    <property type="entry name" value="BETA-KETOACYL-[ACYL-CARRIER-PROTEIN] SYNTHASE III"/>
    <property type="match status" value="1"/>
</dbReference>
<evidence type="ECO:0000256" key="1">
    <source>
        <dbReference type="ARBA" id="ARBA00022679"/>
    </source>
</evidence>
<comment type="caution">
    <text evidence="5">The sequence shown here is derived from an EMBL/GenBank/DDBJ whole genome shotgun (WGS) entry which is preliminary data.</text>
</comment>
<dbReference type="EMBL" id="LXEN01000131">
    <property type="protein sequence ID" value="OAT24253.1"/>
    <property type="molecule type" value="Genomic_DNA"/>
</dbReference>
<feature type="domain" description="Beta-ketoacyl-[acyl-carrier-protein] synthase III N-terminal" evidence="4">
    <location>
        <begin position="112"/>
        <end position="187"/>
    </location>
</feature>
<dbReference type="PANTHER" id="PTHR34069">
    <property type="entry name" value="3-OXOACYL-[ACYL-CARRIER-PROTEIN] SYNTHASE 3"/>
    <property type="match status" value="1"/>
</dbReference>
<dbReference type="Gene3D" id="3.40.47.10">
    <property type="match status" value="2"/>
</dbReference>
<dbReference type="GO" id="GO:0044550">
    <property type="term" value="P:secondary metabolite biosynthetic process"/>
    <property type="evidence" value="ECO:0007669"/>
    <property type="project" value="TreeGrafter"/>
</dbReference>
<evidence type="ECO:0000259" key="3">
    <source>
        <dbReference type="Pfam" id="PF08541"/>
    </source>
</evidence>
<dbReference type="EC" id="2.3.1.41" evidence="5"/>
<dbReference type="InterPro" id="IPR016039">
    <property type="entry name" value="Thiolase-like"/>
</dbReference>
<dbReference type="OrthoDB" id="2514738at2"/>
<dbReference type="GO" id="GO:0006633">
    <property type="term" value="P:fatty acid biosynthetic process"/>
    <property type="evidence" value="ECO:0007669"/>
    <property type="project" value="InterPro"/>
</dbReference>
<dbReference type="STRING" id="1354337.M983_2653"/>
<accession>A0A198FH91</accession>
<feature type="domain" description="Beta-ketoacyl-[acyl-carrier-protein] synthase III C-terminal" evidence="3">
    <location>
        <begin position="254"/>
        <end position="318"/>
    </location>
</feature>
<protein>
    <submittedName>
        <fullName evidence="5">3-oxoacyl-[acyl-carrier-protein] synthase, KASIII</fullName>
        <ecNumber evidence="5">2.3.1.-</ecNumber>
        <ecNumber evidence="5">2.3.1.41</ecNumber>
    </submittedName>
</protein>